<comment type="caution">
    <text evidence="2">The sequence shown here is derived from an EMBL/GenBank/DDBJ whole genome shotgun (WGS) entry which is preliminary data.</text>
</comment>
<organism evidence="2 3">
    <name type="scientific">Halomonas cibimaris</name>
    <dbReference type="NCBI Taxonomy" id="657012"/>
    <lineage>
        <taxon>Bacteria</taxon>
        <taxon>Pseudomonadati</taxon>
        <taxon>Pseudomonadota</taxon>
        <taxon>Gammaproteobacteria</taxon>
        <taxon>Oceanospirillales</taxon>
        <taxon>Halomonadaceae</taxon>
        <taxon>Halomonas</taxon>
    </lineage>
</organism>
<feature type="transmembrane region" description="Helical" evidence="1">
    <location>
        <begin position="12"/>
        <end position="32"/>
    </location>
</feature>
<gene>
    <name evidence="2" type="ORF">GCM10022228_20930</name>
</gene>
<feature type="transmembrane region" description="Helical" evidence="1">
    <location>
        <begin position="38"/>
        <end position="59"/>
    </location>
</feature>
<proteinExistence type="predicted"/>
<dbReference type="EMBL" id="BAAAZT010000076">
    <property type="protein sequence ID" value="GAA3909919.1"/>
    <property type="molecule type" value="Genomic_DNA"/>
</dbReference>
<sequence>MAQPTYDPLRALAIATQAAGLTAIIVLETVLGDAARPWQGAALGLMLAAALGIAAVRFYRRKRAQRRRDRRRMTDE</sequence>
<dbReference type="Proteomes" id="UP001500133">
    <property type="component" value="Unassembled WGS sequence"/>
</dbReference>
<evidence type="ECO:0000313" key="3">
    <source>
        <dbReference type="Proteomes" id="UP001500133"/>
    </source>
</evidence>
<name>A0ABP7LY02_9GAMM</name>
<keyword evidence="3" id="KW-1185">Reference proteome</keyword>
<keyword evidence="1" id="KW-0472">Membrane</keyword>
<evidence type="ECO:0008006" key="4">
    <source>
        <dbReference type="Google" id="ProtNLM"/>
    </source>
</evidence>
<accession>A0ABP7LY02</accession>
<keyword evidence="1" id="KW-1133">Transmembrane helix</keyword>
<keyword evidence="1" id="KW-0812">Transmembrane</keyword>
<evidence type="ECO:0000256" key="1">
    <source>
        <dbReference type="SAM" id="Phobius"/>
    </source>
</evidence>
<protein>
    <recommendedName>
        <fullName evidence="4">LPXTG cell wall anchor domain-containing protein</fullName>
    </recommendedName>
</protein>
<reference evidence="3" key="1">
    <citation type="journal article" date="2019" name="Int. J. Syst. Evol. Microbiol.">
        <title>The Global Catalogue of Microorganisms (GCM) 10K type strain sequencing project: providing services to taxonomists for standard genome sequencing and annotation.</title>
        <authorList>
            <consortium name="The Broad Institute Genomics Platform"/>
            <consortium name="The Broad Institute Genome Sequencing Center for Infectious Disease"/>
            <person name="Wu L."/>
            <person name="Ma J."/>
        </authorList>
    </citation>
    <scope>NUCLEOTIDE SEQUENCE [LARGE SCALE GENOMIC DNA]</scope>
    <source>
        <strain evidence="3">JCM 16914</strain>
    </source>
</reference>
<evidence type="ECO:0000313" key="2">
    <source>
        <dbReference type="EMBL" id="GAA3909919.1"/>
    </source>
</evidence>
<dbReference type="RefSeq" id="WP_344704886.1">
    <property type="nucleotide sequence ID" value="NZ_BAAAZT010000076.1"/>
</dbReference>